<dbReference type="PANTHER" id="PTHR30341:SF0">
    <property type="entry name" value="NA(+)_H(+) ANTIPORTER NHAA"/>
    <property type="match status" value="1"/>
</dbReference>
<keyword evidence="7 11" id="KW-0915">Sodium</keyword>
<feature type="transmembrane region" description="Helical" evidence="11">
    <location>
        <begin position="52"/>
        <end position="70"/>
    </location>
</feature>
<protein>
    <recommendedName>
        <fullName evidence="11">Na(+)/H(+) antiporter NhaA</fullName>
    </recommendedName>
    <alternativeName>
        <fullName evidence="11">Sodium/proton antiporter NhaA</fullName>
    </alternativeName>
</protein>
<comment type="similarity">
    <text evidence="11">Belongs to the NhaA Na(+)/H(+) (TC 2.A.33) antiporter family.</text>
</comment>
<feature type="transmembrane region" description="Helical" evidence="11">
    <location>
        <begin position="118"/>
        <end position="137"/>
    </location>
</feature>
<keyword evidence="5 11" id="KW-0812">Transmembrane</keyword>
<evidence type="ECO:0000313" key="12">
    <source>
        <dbReference type="EMBL" id="XDI03770.1"/>
    </source>
</evidence>
<dbReference type="PANTHER" id="PTHR30341">
    <property type="entry name" value="SODIUM ION/PROTON ANTIPORTER NHAA-RELATED"/>
    <property type="match status" value="1"/>
</dbReference>
<evidence type="ECO:0000256" key="10">
    <source>
        <dbReference type="ARBA" id="ARBA00023201"/>
    </source>
</evidence>
<reference evidence="12" key="1">
    <citation type="submission" date="2024-05" db="EMBL/GenBank/DDBJ databases">
        <title>Herbiconiux sp. A18JL235.</title>
        <authorList>
            <person name="Zhang G."/>
        </authorList>
    </citation>
    <scope>NUCLEOTIDE SEQUENCE</scope>
    <source>
        <strain evidence="12">A18JL235</strain>
    </source>
</reference>
<dbReference type="AlphaFoldDB" id="A0AB39BCA0"/>
<dbReference type="InterPro" id="IPR023171">
    <property type="entry name" value="Na/H_antiporter_dom_sf"/>
</dbReference>
<evidence type="ECO:0000256" key="7">
    <source>
        <dbReference type="ARBA" id="ARBA00023053"/>
    </source>
</evidence>
<feature type="transmembrane region" description="Helical" evidence="11">
    <location>
        <begin position="221"/>
        <end position="239"/>
    </location>
</feature>
<evidence type="ECO:0000256" key="1">
    <source>
        <dbReference type="ARBA" id="ARBA00004429"/>
    </source>
</evidence>
<evidence type="ECO:0000256" key="3">
    <source>
        <dbReference type="ARBA" id="ARBA00022449"/>
    </source>
</evidence>
<evidence type="ECO:0000256" key="11">
    <source>
        <dbReference type="HAMAP-Rule" id="MF_01844"/>
    </source>
</evidence>
<feature type="transmembrane region" description="Helical" evidence="11">
    <location>
        <begin position="173"/>
        <end position="190"/>
    </location>
</feature>
<dbReference type="HAMAP" id="MF_01844">
    <property type="entry name" value="NhaA"/>
    <property type="match status" value="1"/>
</dbReference>
<organism evidence="12">
    <name type="scientific">Herbiconiux sp. A18JL235</name>
    <dbReference type="NCBI Taxonomy" id="3152363"/>
    <lineage>
        <taxon>Bacteria</taxon>
        <taxon>Bacillati</taxon>
        <taxon>Actinomycetota</taxon>
        <taxon>Actinomycetes</taxon>
        <taxon>Micrococcales</taxon>
        <taxon>Microbacteriaceae</taxon>
        <taxon>Herbiconiux</taxon>
    </lineage>
</organism>
<keyword evidence="6 11" id="KW-1133">Transmembrane helix</keyword>
<comment type="function">
    <text evidence="11">Na(+)/H(+) antiporter that extrudes sodium in exchange for external protons.</text>
</comment>
<feature type="transmembrane region" description="Helical" evidence="11">
    <location>
        <begin position="91"/>
        <end position="112"/>
    </location>
</feature>
<comment type="catalytic activity">
    <reaction evidence="11">
        <text>Na(+)(in) + 2 H(+)(out) = Na(+)(out) + 2 H(+)(in)</text>
        <dbReference type="Rhea" id="RHEA:29251"/>
        <dbReference type="ChEBI" id="CHEBI:15378"/>
        <dbReference type="ChEBI" id="CHEBI:29101"/>
    </reaction>
</comment>
<dbReference type="GO" id="GO:0015385">
    <property type="term" value="F:sodium:proton antiporter activity"/>
    <property type="evidence" value="ECO:0007669"/>
    <property type="project" value="TreeGrafter"/>
</dbReference>
<keyword evidence="10 11" id="KW-0739">Sodium transport</keyword>
<dbReference type="GO" id="GO:0006885">
    <property type="term" value="P:regulation of pH"/>
    <property type="evidence" value="ECO:0007669"/>
    <property type="project" value="InterPro"/>
</dbReference>
<keyword evidence="3 11" id="KW-0050">Antiport</keyword>
<keyword evidence="9 11" id="KW-0472">Membrane</keyword>
<sequence>MAFIRSERIAAFLLLIAAALGLLAANTALGPGLMELQDAHLAIPGTPLDLSVGHWISDGLLAVFFFVVAVELKNEFAVGQLNSVSKAIRPAIAAIGGVLVPALIYLGITAGSGYEGGWPIPTATDIAFALGVLAVFGKGIPSRLRIFILALAILDDIVAILIIAVFFTADPNLLLIVAGAVGVVVFGLLSRLLATRFRLVVAIAMVAVALVTWSLVYLSGVHATIAGVALGLVMVRKPAMHLRHHLEPVTNGVILPLFAFSAALVAIPQVAPSQLAAPFWGILIALPVGKIVGIALGGWLSSFVGPREKRPHLTLHGLLAAGALGGVGFTVSLLMNELAFARLPEVADEGTLAVLLGSSISIVVAAVVVSTLAGTYRRLRRLRLAAELKLASAAPPAGP</sequence>
<feature type="transmembrane region" description="Helical" evidence="11">
    <location>
        <begin position="277"/>
        <end position="301"/>
    </location>
</feature>
<feature type="transmembrane region" description="Helical" evidence="11">
    <location>
        <begin position="251"/>
        <end position="271"/>
    </location>
</feature>
<comment type="subcellular location">
    <subcellularLocation>
        <location evidence="1">Cell inner membrane</location>
        <topology evidence="1">Multi-pass membrane protein</topology>
    </subcellularLocation>
    <subcellularLocation>
        <location evidence="11">Cell membrane</location>
        <topology evidence="11">Multi-pass membrane protein</topology>
    </subcellularLocation>
</comment>
<dbReference type="Gene3D" id="1.20.1530.10">
    <property type="entry name" value="Na+/H+ antiporter like domain"/>
    <property type="match status" value="1"/>
</dbReference>
<feature type="transmembrane region" description="Helical" evidence="11">
    <location>
        <begin position="313"/>
        <end position="335"/>
    </location>
</feature>
<accession>A0AB39BCA0</accession>
<evidence type="ECO:0000256" key="6">
    <source>
        <dbReference type="ARBA" id="ARBA00022989"/>
    </source>
</evidence>
<gene>
    <name evidence="11" type="primary">nhaA</name>
    <name evidence="12" type="ORF">ABFY20_10440</name>
</gene>
<feature type="transmembrane region" description="Helical" evidence="11">
    <location>
        <begin position="197"/>
        <end position="215"/>
    </location>
</feature>
<keyword evidence="8 11" id="KW-0406">Ion transport</keyword>
<dbReference type="InterPro" id="IPR004670">
    <property type="entry name" value="NhaA"/>
</dbReference>
<dbReference type="GO" id="GO:0005886">
    <property type="term" value="C:plasma membrane"/>
    <property type="evidence" value="ECO:0007669"/>
    <property type="project" value="UniProtKB-SubCell"/>
</dbReference>
<evidence type="ECO:0000256" key="5">
    <source>
        <dbReference type="ARBA" id="ARBA00022692"/>
    </source>
</evidence>
<evidence type="ECO:0000256" key="8">
    <source>
        <dbReference type="ARBA" id="ARBA00023065"/>
    </source>
</evidence>
<evidence type="ECO:0000256" key="9">
    <source>
        <dbReference type="ARBA" id="ARBA00023136"/>
    </source>
</evidence>
<name>A0AB39BCA0_9MICO</name>
<dbReference type="EMBL" id="CP162511">
    <property type="protein sequence ID" value="XDI03770.1"/>
    <property type="molecule type" value="Genomic_DNA"/>
</dbReference>
<feature type="transmembrane region" description="Helical" evidence="11">
    <location>
        <begin position="355"/>
        <end position="376"/>
    </location>
</feature>
<evidence type="ECO:0000256" key="2">
    <source>
        <dbReference type="ARBA" id="ARBA00022448"/>
    </source>
</evidence>
<evidence type="ECO:0000256" key="4">
    <source>
        <dbReference type="ARBA" id="ARBA00022475"/>
    </source>
</evidence>
<proteinExistence type="inferred from homology"/>
<dbReference type="Pfam" id="PF06965">
    <property type="entry name" value="Na_H_antiport_1"/>
    <property type="match status" value="1"/>
</dbReference>
<keyword evidence="2 11" id="KW-0813">Transport</keyword>
<feature type="transmembrane region" description="Helical" evidence="11">
    <location>
        <begin position="144"/>
        <end position="167"/>
    </location>
</feature>
<keyword evidence="4 11" id="KW-1003">Cell membrane</keyword>
<dbReference type="RefSeq" id="WP_368496188.1">
    <property type="nucleotide sequence ID" value="NZ_CP162511.1"/>
</dbReference>